<accession>A0A3B0WLY3</accession>
<dbReference type="InterPro" id="IPR036366">
    <property type="entry name" value="PGBDSf"/>
</dbReference>
<feature type="non-terminal residue" evidence="2">
    <location>
        <position position="1"/>
    </location>
</feature>
<dbReference type="Pfam" id="PF01471">
    <property type="entry name" value="PG_binding_1"/>
    <property type="match status" value="1"/>
</dbReference>
<dbReference type="AlphaFoldDB" id="A0A3B0WLY3"/>
<dbReference type="InterPro" id="IPR002477">
    <property type="entry name" value="Peptidoglycan-bd-like"/>
</dbReference>
<sequence length="176" mass="20082">LKYDSIEHGTPCTFAKSQGFSCHRDKGIDTLQEFNRPAVLTLYNDANKVQYATLKEIKGNKAKLIVSGKEQVVSLTQLQKHWKGDYLFFWNIPEGYFQPMVPGDSGRAVLWLSRKMLEVTKHPKLIPHNNYDDILLDQIKAFQMKEGLDDDGVVGIRTLIHINQAINKRIPLLESS</sequence>
<dbReference type="SUPFAM" id="SSF47090">
    <property type="entry name" value="PGBD-like"/>
    <property type="match status" value="1"/>
</dbReference>
<dbReference type="Gene3D" id="3.90.70.10">
    <property type="entry name" value="Cysteine proteinases"/>
    <property type="match status" value="1"/>
</dbReference>
<proteinExistence type="predicted"/>
<evidence type="ECO:0000313" key="2">
    <source>
        <dbReference type="EMBL" id="VAW56311.1"/>
    </source>
</evidence>
<evidence type="ECO:0000259" key="1">
    <source>
        <dbReference type="Pfam" id="PF01471"/>
    </source>
</evidence>
<name>A0A3B0WLY3_9ZZZZ</name>
<gene>
    <name evidence="2" type="ORF">MNBD_GAMMA07-2242</name>
</gene>
<dbReference type="EMBL" id="UOFF01000210">
    <property type="protein sequence ID" value="VAW56311.1"/>
    <property type="molecule type" value="Genomic_DNA"/>
</dbReference>
<protein>
    <recommendedName>
        <fullName evidence="1">Peptidoglycan binding-like domain-containing protein</fullName>
    </recommendedName>
</protein>
<reference evidence="2" key="1">
    <citation type="submission" date="2018-06" db="EMBL/GenBank/DDBJ databases">
        <authorList>
            <person name="Zhirakovskaya E."/>
        </authorList>
    </citation>
    <scope>NUCLEOTIDE SEQUENCE</scope>
</reference>
<dbReference type="InterPro" id="IPR036365">
    <property type="entry name" value="PGBD-like_sf"/>
</dbReference>
<dbReference type="Gene3D" id="1.10.101.10">
    <property type="entry name" value="PGBD-like superfamily/PGBD"/>
    <property type="match status" value="1"/>
</dbReference>
<feature type="domain" description="Peptidoglycan binding-like" evidence="1">
    <location>
        <begin position="129"/>
        <end position="159"/>
    </location>
</feature>
<organism evidence="2">
    <name type="scientific">hydrothermal vent metagenome</name>
    <dbReference type="NCBI Taxonomy" id="652676"/>
    <lineage>
        <taxon>unclassified sequences</taxon>
        <taxon>metagenomes</taxon>
        <taxon>ecological metagenomes</taxon>
    </lineage>
</organism>